<evidence type="ECO:0000256" key="2">
    <source>
        <dbReference type="SAM" id="SignalP"/>
    </source>
</evidence>
<evidence type="ECO:0000259" key="3">
    <source>
        <dbReference type="Pfam" id="PF01979"/>
    </source>
</evidence>
<sequence length="1090" mass="116976">MVKKGRRLRQSVAGPLLALALAGTASAQTPPPNETAPPARVSDQPTPLEPAPSGLPPTPPARPSQTLPLVPARTAEFTVEEVTGLQPDIAPDGRTIVFAILGDIYLLDASGGEAKAITRGLAVDTQPAFSPDGRWIAFLSDRSGAENLWVMRPDGSEARQVTLRDDDPIFASPAWSADGRTLLVSRYRPDRNAYELWRYRVEGGAGEVVVANRPDGADGPLRHALGAVATADGQWIYFAAREGDLDLAEPVEWRIARMPAGGGASETVVSAVGDIRLGKVQSSAFRPALSHDGHLLAYVQRRVGKTWLRLRNLGSGEERDLTELDPDSLQASYWSDVAPHVAFAPDDGSLIFARAGKLARFKLADGAIIEIPFTAKVEQQLGPLTRAPVRVETGPVRARIVQAPALSPDGRTFAFSALGKVYTMPAAGGPPTAIAPDLPPQFHPAWSADSKRLLFVTWTGPAGGHVWETRIGAGKPSRLTERDAFYTHPVYAPDGSVIVVRSPSAERRAHYVEFGQIRDAELVSLKSGAVLSRGLMGGTPHFLGDDTLLINRSDGVHRADDDARIASVVGPNWYFAEGSAQADDLRVSPDGRHALAQIAQQLFLVSLPNDAAPVDLSDGGAGHEKLTDVGADYFGWSADGREMFWSVGSTLARRELAGGGVSSVEAVVTAPRDMPAGHLLLRGATVLSMGPAGAMEDADLLVDGNRIAAIGPRGSLAVPEGTSVRDVSGSFVIPGLVDVHDHVADIRRDVLDFAAWGPAANLAYGVTTAFDPSTLTIDMLAYQDALDAGLTTGSRIFSTGTAIFAFNDFRSPEQVDAVLRRYRDRYRLSNVKMYRSGNRRVREWIAQSALTLGIQPTTEGALAAKLDLSHILDGYSGNEHAIPPPVLHDDMVQLLARSGTSYDLTLQITHGGYPAQDFFIARDAPHDDPKYARFAPPWFRDQKFWQREWRDPSGYLFPRIAASALAVKRAGGLVSIGAHGEVPGLGTHWEMEAHQMGGWTPVEVLEAATIQGARTIGRDADLGSLEPGKVADLVVLDKDPRLDIANTRAIAWVMKNGRLYAGDDLAQVWPVAAPPPEFWFSPPAPHADAR</sequence>
<dbReference type="Pfam" id="PF26549">
    <property type="entry name" value="Tricorn_N"/>
    <property type="match status" value="1"/>
</dbReference>
<feature type="region of interest" description="Disordered" evidence="1">
    <location>
        <begin position="23"/>
        <end position="67"/>
    </location>
</feature>
<dbReference type="PANTHER" id="PTHR43135">
    <property type="entry name" value="ALPHA-D-RIBOSE 1-METHYLPHOSPHONATE 5-TRIPHOSPHATE DIPHOSPHATASE"/>
    <property type="match status" value="1"/>
</dbReference>
<keyword evidence="5" id="KW-1185">Reference proteome</keyword>
<feature type="compositionally biased region" description="Pro residues" evidence="1">
    <location>
        <begin position="47"/>
        <end position="62"/>
    </location>
</feature>
<feature type="domain" description="Amidohydrolase-related" evidence="3">
    <location>
        <begin position="991"/>
        <end position="1058"/>
    </location>
</feature>
<dbReference type="InterPro" id="IPR051781">
    <property type="entry name" value="Metallo-dep_Hydrolase"/>
</dbReference>
<dbReference type="InterPro" id="IPR011059">
    <property type="entry name" value="Metal-dep_hydrolase_composite"/>
</dbReference>
<evidence type="ECO:0000256" key="1">
    <source>
        <dbReference type="SAM" id="MobiDB-lite"/>
    </source>
</evidence>
<dbReference type="Gene3D" id="1.20.58.520">
    <property type="entry name" value="Amidohydrolase"/>
    <property type="match status" value="1"/>
</dbReference>
<dbReference type="InterPro" id="IPR011659">
    <property type="entry name" value="WD40"/>
</dbReference>
<name>A0ABQ1S1A5_9SPHN</name>
<gene>
    <name evidence="4" type="ORF">GCM10011515_04080</name>
</gene>
<dbReference type="Gene3D" id="3.30.110.90">
    <property type="entry name" value="Amidohydrolase"/>
    <property type="match status" value="1"/>
</dbReference>
<reference evidence="5" key="1">
    <citation type="journal article" date="2019" name="Int. J. Syst. Evol. Microbiol.">
        <title>The Global Catalogue of Microorganisms (GCM) 10K type strain sequencing project: providing services to taxonomists for standard genome sequencing and annotation.</title>
        <authorList>
            <consortium name="The Broad Institute Genomics Platform"/>
            <consortium name="The Broad Institute Genome Sequencing Center for Infectious Disease"/>
            <person name="Wu L."/>
            <person name="Ma J."/>
        </authorList>
    </citation>
    <scope>NUCLEOTIDE SEQUENCE [LARGE SCALE GENOMIC DNA]</scope>
    <source>
        <strain evidence="5">CGMCC 1.15959</strain>
    </source>
</reference>
<feature type="chain" id="PRO_5047400666" evidence="2">
    <location>
        <begin position="28"/>
        <end position="1090"/>
    </location>
</feature>
<feature type="signal peptide" evidence="2">
    <location>
        <begin position="1"/>
        <end position="27"/>
    </location>
</feature>
<dbReference type="Proteomes" id="UP000619041">
    <property type="component" value="Unassembled WGS sequence"/>
</dbReference>
<dbReference type="InterPro" id="IPR011042">
    <property type="entry name" value="6-blade_b-propeller_TolB-like"/>
</dbReference>
<dbReference type="PANTHER" id="PTHR43135:SF3">
    <property type="entry name" value="ALPHA-D-RIBOSE 1-METHYLPHOSPHONATE 5-TRIPHOSPHATE DIPHOSPHATASE"/>
    <property type="match status" value="1"/>
</dbReference>
<dbReference type="Pfam" id="PF01979">
    <property type="entry name" value="Amidohydro_1"/>
    <property type="match status" value="1"/>
</dbReference>
<comment type="caution">
    <text evidence="4">The sequence shown here is derived from an EMBL/GenBank/DDBJ whole genome shotgun (WGS) entry which is preliminary data.</text>
</comment>
<dbReference type="EMBL" id="BMKL01000001">
    <property type="protein sequence ID" value="GGD87668.1"/>
    <property type="molecule type" value="Genomic_DNA"/>
</dbReference>
<dbReference type="InterPro" id="IPR006680">
    <property type="entry name" value="Amidohydro-rel"/>
</dbReference>
<dbReference type="InterPro" id="IPR032466">
    <property type="entry name" value="Metal_Hydrolase"/>
</dbReference>
<evidence type="ECO:0000313" key="4">
    <source>
        <dbReference type="EMBL" id="GGD87668.1"/>
    </source>
</evidence>
<dbReference type="Gene3D" id="3.20.20.140">
    <property type="entry name" value="Metal-dependent hydrolases"/>
    <property type="match status" value="1"/>
</dbReference>
<dbReference type="Gene3D" id="2.120.10.30">
    <property type="entry name" value="TolB, C-terminal domain"/>
    <property type="match status" value="3"/>
</dbReference>
<dbReference type="Pfam" id="PF07676">
    <property type="entry name" value="PD40"/>
    <property type="match status" value="1"/>
</dbReference>
<keyword evidence="2" id="KW-0732">Signal</keyword>
<evidence type="ECO:0000313" key="5">
    <source>
        <dbReference type="Proteomes" id="UP000619041"/>
    </source>
</evidence>
<dbReference type="Gene3D" id="2.30.40.10">
    <property type="entry name" value="Urease, subunit C, domain 1"/>
    <property type="match status" value="2"/>
</dbReference>
<accession>A0ABQ1S1A5</accession>
<organism evidence="4 5">
    <name type="scientific">Tsuneonella deserti</name>
    <dbReference type="NCBI Taxonomy" id="2035528"/>
    <lineage>
        <taxon>Bacteria</taxon>
        <taxon>Pseudomonadati</taxon>
        <taxon>Pseudomonadota</taxon>
        <taxon>Alphaproteobacteria</taxon>
        <taxon>Sphingomonadales</taxon>
        <taxon>Erythrobacteraceae</taxon>
        <taxon>Tsuneonella</taxon>
    </lineage>
</organism>
<dbReference type="SUPFAM" id="SSF51338">
    <property type="entry name" value="Composite domain of metallo-dependent hydrolases"/>
    <property type="match status" value="1"/>
</dbReference>
<proteinExistence type="predicted"/>
<protein>
    <submittedName>
        <fullName evidence="4">Amidohydrolase</fullName>
    </submittedName>
</protein>
<dbReference type="RefSeq" id="WP_188643605.1">
    <property type="nucleotide sequence ID" value="NZ_BMKL01000001.1"/>
</dbReference>
<dbReference type="SUPFAM" id="SSF82171">
    <property type="entry name" value="DPP6 N-terminal domain-like"/>
    <property type="match status" value="1"/>
</dbReference>
<dbReference type="SUPFAM" id="SSF69304">
    <property type="entry name" value="Tricorn protease N-terminal domain"/>
    <property type="match status" value="1"/>
</dbReference>
<dbReference type="SUPFAM" id="SSF51556">
    <property type="entry name" value="Metallo-dependent hydrolases"/>
    <property type="match status" value="1"/>
</dbReference>